<dbReference type="EMBL" id="JACGWJ010000027">
    <property type="protein sequence ID" value="KAL0308266.1"/>
    <property type="molecule type" value="Genomic_DNA"/>
</dbReference>
<name>A0AAW2KN14_SESRA</name>
<evidence type="ECO:0000256" key="1">
    <source>
        <dbReference type="SAM" id="MobiDB-lite"/>
    </source>
</evidence>
<dbReference type="InterPro" id="IPR036397">
    <property type="entry name" value="RNaseH_sf"/>
</dbReference>
<dbReference type="Gene3D" id="3.30.420.10">
    <property type="entry name" value="Ribonuclease H-like superfamily/Ribonuclease H"/>
    <property type="match status" value="1"/>
</dbReference>
<dbReference type="PANTHER" id="PTHR12124">
    <property type="entry name" value="POLYMYOSITIS/SCLERODERMA AUTOANTIGEN-RELATED"/>
    <property type="match status" value="1"/>
</dbReference>
<dbReference type="GO" id="GO:0071044">
    <property type="term" value="P:histone mRNA catabolic process"/>
    <property type="evidence" value="ECO:0007669"/>
    <property type="project" value="TreeGrafter"/>
</dbReference>
<dbReference type="GO" id="GO:0000175">
    <property type="term" value="F:3'-5'-RNA exonuclease activity"/>
    <property type="evidence" value="ECO:0007669"/>
    <property type="project" value="InterPro"/>
</dbReference>
<dbReference type="GO" id="GO:0000176">
    <property type="term" value="C:nuclear exosome (RNase complex)"/>
    <property type="evidence" value="ECO:0007669"/>
    <property type="project" value="TreeGrafter"/>
</dbReference>
<organism evidence="3">
    <name type="scientific">Sesamum radiatum</name>
    <name type="common">Black benniseed</name>
    <dbReference type="NCBI Taxonomy" id="300843"/>
    <lineage>
        <taxon>Eukaryota</taxon>
        <taxon>Viridiplantae</taxon>
        <taxon>Streptophyta</taxon>
        <taxon>Embryophyta</taxon>
        <taxon>Tracheophyta</taxon>
        <taxon>Spermatophyta</taxon>
        <taxon>Magnoliopsida</taxon>
        <taxon>eudicotyledons</taxon>
        <taxon>Gunneridae</taxon>
        <taxon>Pentapetalae</taxon>
        <taxon>asterids</taxon>
        <taxon>lamiids</taxon>
        <taxon>Lamiales</taxon>
        <taxon>Pedaliaceae</taxon>
        <taxon>Sesamum</taxon>
    </lineage>
</organism>
<dbReference type="GO" id="GO:0000467">
    <property type="term" value="P:exonucleolytic trimming to generate mature 3'-end of 5.8S rRNA from tricistronic rRNA transcript (SSU-rRNA, 5.8S rRNA, LSU-rRNA)"/>
    <property type="evidence" value="ECO:0007669"/>
    <property type="project" value="InterPro"/>
</dbReference>
<dbReference type="GO" id="GO:0005730">
    <property type="term" value="C:nucleolus"/>
    <property type="evidence" value="ECO:0007669"/>
    <property type="project" value="TreeGrafter"/>
</dbReference>
<dbReference type="GO" id="GO:0071035">
    <property type="term" value="P:nuclear polyadenylation-dependent rRNA catabolic process"/>
    <property type="evidence" value="ECO:0007669"/>
    <property type="project" value="TreeGrafter"/>
</dbReference>
<dbReference type="InterPro" id="IPR012337">
    <property type="entry name" value="RNaseH-like_sf"/>
</dbReference>
<dbReference type="GO" id="GO:0003727">
    <property type="term" value="F:single-stranded RNA binding"/>
    <property type="evidence" value="ECO:0007669"/>
    <property type="project" value="TreeGrafter"/>
</dbReference>
<dbReference type="SUPFAM" id="SSF53098">
    <property type="entry name" value="Ribonuclease H-like"/>
    <property type="match status" value="1"/>
</dbReference>
<proteinExistence type="predicted"/>
<gene>
    <name evidence="3" type="ORF">Sradi_5768900</name>
</gene>
<dbReference type="PANTHER" id="PTHR12124:SF47">
    <property type="entry name" value="EXOSOME COMPONENT 10"/>
    <property type="match status" value="1"/>
</dbReference>
<feature type="compositionally biased region" description="Polar residues" evidence="1">
    <location>
        <begin position="7"/>
        <end position="18"/>
    </location>
</feature>
<dbReference type="GO" id="GO:0071051">
    <property type="term" value="P:poly(A)-dependent snoRNA 3'-end processing"/>
    <property type="evidence" value="ECO:0007669"/>
    <property type="project" value="TreeGrafter"/>
</dbReference>
<feature type="domain" description="3'-5' exonuclease" evidence="2">
    <location>
        <begin position="89"/>
        <end position="145"/>
    </location>
</feature>
<dbReference type="GO" id="GO:0071038">
    <property type="term" value="P:TRAMP-dependent tRNA surveillance pathway"/>
    <property type="evidence" value="ECO:0007669"/>
    <property type="project" value="TreeGrafter"/>
</dbReference>
<reference evidence="3" key="2">
    <citation type="journal article" date="2024" name="Plant">
        <title>Genomic evolution and insights into agronomic trait innovations of Sesamum species.</title>
        <authorList>
            <person name="Miao H."/>
            <person name="Wang L."/>
            <person name="Qu L."/>
            <person name="Liu H."/>
            <person name="Sun Y."/>
            <person name="Le M."/>
            <person name="Wang Q."/>
            <person name="Wei S."/>
            <person name="Zheng Y."/>
            <person name="Lin W."/>
            <person name="Duan Y."/>
            <person name="Cao H."/>
            <person name="Xiong S."/>
            <person name="Wang X."/>
            <person name="Wei L."/>
            <person name="Li C."/>
            <person name="Ma Q."/>
            <person name="Ju M."/>
            <person name="Zhao R."/>
            <person name="Li G."/>
            <person name="Mu C."/>
            <person name="Tian Q."/>
            <person name="Mei H."/>
            <person name="Zhang T."/>
            <person name="Gao T."/>
            <person name="Zhang H."/>
        </authorList>
    </citation>
    <scope>NUCLEOTIDE SEQUENCE</scope>
    <source>
        <strain evidence="3">G02</strain>
    </source>
</reference>
<evidence type="ECO:0000313" key="3">
    <source>
        <dbReference type="EMBL" id="KAL0308266.1"/>
    </source>
</evidence>
<dbReference type="AlphaFoldDB" id="A0AAW2KN14"/>
<feature type="region of interest" description="Disordered" evidence="1">
    <location>
        <begin position="1"/>
        <end position="23"/>
    </location>
</feature>
<dbReference type="InterPro" id="IPR002562">
    <property type="entry name" value="3'-5'_exonuclease_dom"/>
</dbReference>
<evidence type="ECO:0000259" key="2">
    <source>
        <dbReference type="Pfam" id="PF01612"/>
    </source>
</evidence>
<reference evidence="3" key="1">
    <citation type="submission" date="2020-06" db="EMBL/GenBank/DDBJ databases">
        <authorList>
            <person name="Li T."/>
            <person name="Hu X."/>
            <person name="Zhang T."/>
            <person name="Song X."/>
            <person name="Zhang H."/>
            <person name="Dai N."/>
            <person name="Sheng W."/>
            <person name="Hou X."/>
            <person name="Wei L."/>
        </authorList>
    </citation>
    <scope>NUCLEOTIDE SEQUENCE</scope>
    <source>
        <strain evidence="3">G02</strain>
        <tissue evidence="3">Leaf</tissue>
    </source>
</reference>
<protein>
    <submittedName>
        <fullName evidence="3">Protein RRP6-like 2</fullName>
    </submittedName>
</protein>
<feature type="non-terminal residue" evidence="3">
    <location>
        <position position="145"/>
    </location>
</feature>
<comment type="caution">
    <text evidence="3">The sequence shown here is derived from an EMBL/GenBank/DDBJ whole genome shotgun (WGS) entry which is preliminary data.</text>
</comment>
<dbReference type="Pfam" id="PF01612">
    <property type="entry name" value="DNA_pol_A_exo1"/>
    <property type="match status" value="1"/>
</dbReference>
<sequence length="145" mass="15918">SEDTGFHTVSDTGSSNAGAATDISKISCLSPKEKVNEKGKIGERTSNVQNAALHMDGDPDAHTKLNSSHSAEATVQILKKPSRAFGSLLGVSAKRKFDPLERASRVLKMERHSLEYLLNHFCGVVANKEYQNADWRIRPLPQEMI</sequence>
<accession>A0AAW2KN14</accession>
<dbReference type="GO" id="GO:0071036">
    <property type="term" value="P:nuclear polyadenylation-dependent snoRNA catabolic process"/>
    <property type="evidence" value="ECO:0007669"/>
    <property type="project" value="TreeGrafter"/>
</dbReference>
<dbReference type="GO" id="GO:0071040">
    <property type="term" value="P:nuclear polyadenylation-dependent antisense transcript catabolic process"/>
    <property type="evidence" value="ECO:0007669"/>
    <property type="project" value="TreeGrafter"/>
</dbReference>
<dbReference type="GO" id="GO:0071037">
    <property type="term" value="P:nuclear polyadenylation-dependent snRNA catabolic process"/>
    <property type="evidence" value="ECO:0007669"/>
    <property type="project" value="TreeGrafter"/>
</dbReference>
<feature type="non-terminal residue" evidence="3">
    <location>
        <position position="1"/>
    </location>
</feature>
<dbReference type="GO" id="GO:0071039">
    <property type="term" value="P:nuclear polyadenylation-dependent CUT catabolic process"/>
    <property type="evidence" value="ECO:0007669"/>
    <property type="project" value="TreeGrafter"/>
</dbReference>
<dbReference type="InterPro" id="IPR045092">
    <property type="entry name" value="Rrp6-like"/>
</dbReference>